<dbReference type="GO" id="GO:0005737">
    <property type="term" value="C:cytoplasm"/>
    <property type="evidence" value="ECO:0007669"/>
    <property type="project" value="UniProtKB-SubCell"/>
</dbReference>
<dbReference type="SUPFAM" id="SSF55486">
    <property type="entry name" value="Metalloproteases ('zincins'), catalytic domain"/>
    <property type="match status" value="1"/>
</dbReference>
<keyword evidence="2 9" id="KW-0690">Ribosome biogenesis</keyword>
<name>A0A858U6D6_9MOLU</name>
<comment type="similarity">
    <text evidence="1 9">Belongs to the endoribonuclease YbeY family.</text>
</comment>
<keyword evidence="3 9" id="KW-0698">rRNA processing</keyword>
<comment type="function">
    <text evidence="9">Single strand-specific metallo-endoribonuclease involved in late-stage 70S ribosome quality control and in maturation of the 3' terminus of the 16S rRNA.</text>
</comment>
<dbReference type="GO" id="GO:0004222">
    <property type="term" value="F:metalloendopeptidase activity"/>
    <property type="evidence" value="ECO:0007669"/>
    <property type="project" value="InterPro"/>
</dbReference>
<dbReference type="KEGG" id="mphe:HGG69_00395"/>
<dbReference type="InterPro" id="IPR023091">
    <property type="entry name" value="MetalPrtase_cat_dom_sf_prd"/>
</dbReference>
<gene>
    <name evidence="9 10" type="primary">ybeY</name>
    <name evidence="10" type="ORF">HGG69_00395</name>
</gene>
<evidence type="ECO:0000313" key="10">
    <source>
        <dbReference type="EMBL" id="QJG66793.1"/>
    </source>
</evidence>
<dbReference type="NCBIfam" id="TIGR00043">
    <property type="entry name" value="rRNA maturation RNase YbeY"/>
    <property type="match status" value="1"/>
</dbReference>
<accession>A0A858U6D6</accession>
<proteinExistence type="inferred from homology"/>
<feature type="binding site" evidence="9">
    <location>
        <position position="125"/>
    </location>
    <ligand>
        <name>Zn(2+)</name>
        <dbReference type="ChEBI" id="CHEBI:29105"/>
        <note>catalytic</note>
    </ligand>
</feature>
<dbReference type="EMBL" id="CP051481">
    <property type="protein sequence ID" value="QJG66793.1"/>
    <property type="molecule type" value="Genomic_DNA"/>
</dbReference>
<dbReference type="EC" id="3.1.-.-" evidence="9"/>
<organism evidence="10 11">
    <name type="scientific">Mycoplasma phocoenae</name>
    <dbReference type="NCBI Taxonomy" id="754517"/>
    <lineage>
        <taxon>Bacteria</taxon>
        <taxon>Bacillati</taxon>
        <taxon>Mycoplasmatota</taxon>
        <taxon>Mollicutes</taxon>
        <taxon>Mycoplasmataceae</taxon>
        <taxon>Mycoplasma</taxon>
    </lineage>
</organism>
<comment type="subcellular location">
    <subcellularLocation>
        <location evidence="9">Cytoplasm</location>
    </subcellularLocation>
</comment>
<protein>
    <recommendedName>
        <fullName evidence="9">Endoribonuclease YbeY</fullName>
        <ecNumber evidence="9">3.1.-.-</ecNumber>
    </recommendedName>
</protein>
<dbReference type="GO" id="GO:0008270">
    <property type="term" value="F:zinc ion binding"/>
    <property type="evidence" value="ECO:0007669"/>
    <property type="project" value="UniProtKB-UniRule"/>
</dbReference>
<keyword evidence="6 9" id="KW-0255">Endonuclease</keyword>
<evidence type="ECO:0000256" key="3">
    <source>
        <dbReference type="ARBA" id="ARBA00022552"/>
    </source>
</evidence>
<evidence type="ECO:0000256" key="6">
    <source>
        <dbReference type="ARBA" id="ARBA00022759"/>
    </source>
</evidence>
<dbReference type="AlphaFoldDB" id="A0A858U6D6"/>
<dbReference type="Proteomes" id="UP000501060">
    <property type="component" value="Chromosome"/>
</dbReference>
<dbReference type="GO" id="GO:0006364">
    <property type="term" value="P:rRNA processing"/>
    <property type="evidence" value="ECO:0007669"/>
    <property type="project" value="UniProtKB-UniRule"/>
</dbReference>
<dbReference type="RefSeq" id="WP_169604844.1">
    <property type="nucleotide sequence ID" value="NZ_CP051481.1"/>
</dbReference>
<dbReference type="HAMAP" id="MF_00009">
    <property type="entry name" value="Endoribonucl_YbeY"/>
    <property type="match status" value="1"/>
</dbReference>
<evidence type="ECO:0000256" key="9">
    <source>
        <dbReference type="HAMAP-Rule" id="MF_00009"/>
    </source>
</evidence>
<evidence type="ECO:0000256" key="5">
    <source>
        <dbReference type="ARBA" id="ARBA00022723"/>
    </source>
</evidence>
<keyword evidence="9" id="KW-0963">Cytoplasm</keyword>
<evidence type="ECO:0000256" key="1">
    <source>
        <dbReference type="ARBA" id="ARBA00010875"/>
    </source>
</evidence>
<comment type="cofactor">
    <cofactor evidence="9">
        <name>Zn(2+)</name>
        <dbReference type="ChEBI" id="CHEBI:29105"/>
    </cofactor>
    <text evidence="9">Binds 1 zinc ion.</text>
</comment>
<reference evidence="10 11" key="1">
    <citation type="submission" date="2020-04" db="EMBL/GenBank/DDBJ databases">
        <title>Novel Mycoplasma species detected in Phocoena phocoena (harbor porpoise) from the USA.</title>
        <authorList>
            <person name="Volokhov D.V."/>
        </authorList>
    </citation>
    <scope>NUCLEOTIDE SEQUENCE [LARGE SCALE GENOMIC DNA]</scope>
    <source>
        <strain evidence="10 11">Phocoena C-264-GEN</strain>
    </source>
</reference>
<dbReference type="PANTHER" id="PTHR46986">
    <property type="entry name" value="ENDORIBONUCLEASE YBEY, CHLOROPLASTIC"/>
    <property type="match status" value="1"/>
</dbReference>
<evidence type="ECO:0000313" key="11">
    <source>
        <dbReference type="Proteomes" id="UP000501060"/>
    </source>
</evidence>
<evidence type="ECO:0000256" key="2">
    <source>
        <dbReference type="ARBA" id="ARBA00022517"/>
    </source>
</evidence>
<dbReference type="GO" id="GO:0004521">
    <property type="term" value="F:RNA endonuclease activity"/>
    <property type="evidence" value="ECO:0007669"/>
    <property type="project" value="UniProtKB-UniRule"/>
</dbReference>
<evidence type="ECO:0000256" key="8">
    <source>
        <dbReference type="ARBA" id="ARBA00022833"/>
    </source>
</evidence>
<keyword evidence="4 9" id="KW-0540">Nuclease</keyword>
<dbReference type="PANTHER" id="PTHR46986:SF1">
    <property type="entry name" value="ENDORIBONUCLEASE YBEY, CHLOROPLASTIC"/>
    <property type="match status" value="1"/>
</dbReference>
<keyword evidence="7 9" id="KW-0378">Hydrolase</keyword>
<evidence type="ECO:0000256" key="7">
    <source>
        <dbReference type="ARBA" id="ARBA00022801"/>
    </source>
</evidence>
<dbReference type="Pfam" id="PF02130">
    <property type="entry name" value="YbeY"/>
    <property type="match status" value="1"/>
</dbReference>
<keyword evidence="11" id="KW-1185">Reference proteome</keyword>
<feature type="binding site" evidence="9">
    <location>
        <position position="119"/>
    </location>
    <ligand>
        <name>Zn(2+)</name>
        <dbReference type="ChEBI" id="CHEBI:29105"/>
        <note>catalytic</note>
    </ligand>
</feature>
<keyword evidence="8 9" id="KW-0862">Zinc</keyword>
<evidence type="ECO:0000256" key="4">
    <source>
        <dbReference type="ARBA" id="ARBA00022722"/>
    </source>
</evidence>
<keyword evidence="5 9" id="KW-0479">Metal-binding</keyword>
<dbReference type="Gene3D" id="3.40.390.30">
    <property type="entry name" value="Metalloproteases ('zincins'), catalytic domain"/>
    <property type="match status" value="1"/>
</dbReference>
<feature type="binding site" evidence="9">
    <location>
        <position position="115"/>
    </location>
    <ligand>
        <name>Zn(2+)</name>
        <dbReference type="ChEBI" id="CHEBI:29105"/>
        <note>catalytic</note>
    </ligand>
</feature>
<sequence>MNKLLFTNETNYQFRYLKEFKQILDFAQKEFKSKKNIEVDLVLMDNESIHQYNLEYRNKDKPTDILSFPIEYEGVVTLLDTRPLGQLLISYEKIKEQAKTYGHTIKREYCYIFCHGIAHLFGFDHLTPEEEKIMNSHVDNIMKKMNIGR</sequence>
<dbReference type="InterPro" id="IPR002036">
    <property type="entry name" value="YbeY"/>
</dbReference>